<sequence length="59" mass="6628">MNTDRAKQIITSPGEIEVHYYGKPVWIESINAASGTAWVHPNDNPTHDMEVPVSDLEEH</sequence>
<comment type="caution">
    <text evidence="5">The sequence shown here is derived from an EMBL/GenBank/DDBJ whole genome shotgun (WGS) entry which is preliminary data.</text>
</comment>
<dbReference type="HAMAP" id="MF_00667">
    <property type="entry name" value="SspH"/>
    <property type="match status" value="1"/>
</dbReference>
<feature type="region of interest" description="Disordered" evidence="4">
    <location>
        <begin position="39"/>
        <end position="59"/>
    </location>
</feature>
<evidence type="ECO:0000256" key="2">
    <source>
        <dbReference type="ARBA" id="ARBA00006573"/>
    </source>
</evidence>
<evidence type="ECO:0000256" key="4">
    <source>
        <dbReference type="SAM" id="MobiDB-lite"/>
    </source>
</evidence>
<dbReference type="GO" id="GO:0030435">
    <property type="term" value="P:sporulation resulting in formation of a cellular spore"/>
    <property type="evidence" value="ECO:0007669"/>
    <property type="project" value="UniProtKB-KW"/>
</dbReference>
<dbReference type="GO" id="GO:0042601">
    <property type="term" value="C:endospore-forming forespore"/>
    <property type="evidence" value="ECO:0007669"/>
    <property type="project" value="InterPro"/>
</dbReference>
<evidence type="ECO:0000256" key="3">
    <source>
        <dbReference type="ARBA" id="ARBA00022969"/>
    </source>
</evidence>
<dbReference type="AlphaFoldDB" id="A0A0V8J1A6"/>
<evidence type="ECO:0000313" key="6">
    <source>
        <dbReference type="Proteomes" id="UP000054099"/>
    </source>
</evidence>
<keyword evidence="3" id="KW-0749">Sporulation</keyword>
<evidence type="ECO:0000313" key="5">
    <source>
        <dbReference type="EMBL" id="KSU80850.1"/>
    </source>
</evidence>
<organism evidence="5 6">
    <name type="scientific">Fictibacillus enclensis</name>
    <dbReference type="NCBI Taxonomy" id="1017270"/>
    <lineage>
        <taxon>Bacteria</taxon>
        <taxon>Bacillati</taxon>
        <taxon>Bacillota</taxon>
        <taxon>Bacilli</taxon>
        <taxon>Bacillales</taxon>
        <taxon>Fictibacillaceae</taxon>
        <taxon>Fictibacillus</taxon>
    </lineage>
</organism>
<name>A0A0V8J1A6_9BACL</name>
<dbReference type="Pfam" id="PF08141">
    <property type="entry name" value="SspH"/>
    <property type="match status" value="1"/>
</dbReference>
<dbReference type="InterPro" id="IPR012610">
    <property type="entry name" value="SASP_SspH"/>
</dbReference>
<dbReference type="OrthoDB" id="2721675at2"/>
<dbReference type="EMBL" id="LNQN01000006">
    <property type="protein sequence ID" value="KSU80850.1"/>
    <property type="molecule type" value="Genomic_DNA"/>
</dbReference>
<comment type="similarity">
    <text evidence="2">Belongs to the SspH family.</text>
</comment>
<keyword evidence="6" id="KW-1185">Reference proteome</keyword>
<protein>
    <submittedName>
        <fullName evidence="5">Uncharacterized protein</fullName>
    </submittedName>
</protein>
<accession>A0A0V8J1A6</accession>
<proteinExistence type="inferred from homology"/>
<reference evidence="5 6" key="1">
    <citation type="journal article" date="2014" name="Antonie Van Leeuwenhoek">
        <title>Fictibacillus enclensis sp. nov., isolated from marine sediment.</title>
        <authorList>
            <person name="Dastager S.G."/>
            <person name="Mawlankar R."/>
            <person name="Srinivasan K."/>
            <person name="Tang S.K."/>
            <person name="Lee J.C."/>
            <person name="Ramana V.V."/>
            <person name="Shouche Y.S."/>
        </authorList>
    </citation>
    <scope>NUCLEOTIDE SEQUENCE [LARGE SCALE GENOMIC DNA]</scope>
    <source>
        <strain evidence="5 6">NIO-1003</strain>
    </source>
</reference>
<dbReference type="Proteomes" id="UP000054099">
    <property type="component" value="Unassembled WGS sequence"/>
</dbReference>
<comment type="subcellular location">
    <subcellularLocation>
        <location evidence="1">Spore core</location>
    </subcellularLocation>
</comment>
<dbReference type="NCBIfam" id="TIGR02861">
    <property type="entry name" value="SASP_H"/>
    <property type="match status" value="1"/>
</dbReference>
<gene>
    <name evidence="5" type="ORF">AS030_18000</name>
</gene>
<dbReference type="GO" id="GO:0030436">
    <property type="term" value="P:asexual sporulation"/>
    <property type="evidence" value="ECO:0007669"/>
    <property type="project" value="UniProtKB-UniRule"/>
</dbReference>
<dbReference type="RefSeq" id="WP_061974245.1">
    <property type="nucleotide sequence ID" value="NZ_FMAV01000004.1"/>
</dbReference>
<evidence type="ECO:0000256" key="1">
    <source>
        <dbReference type="ARBA" id="ARBA00004288"/>
    </source>
</evidence>